<dbReference type="GO" id="GO:0009029">
    <property type="term" value="F:lipid-A 4'-kinase activity"/>
    <property type="evidence" value="ECO:0007669"/>
    <property type="project" value="UniProtKB-UniRule"/>
</dbReference>
<dbReference type="HOGENOM" id="CLU_038816_2_0_0"/>
<dbReference type="NCBIfam" id="TIGR00682">
    <property type="entry name" value="lpxK"/>
    <property type="match status" value="1"/>
</dbReference>
<comment type="catalytic activity">
    <reaction evidence="13">
        <text>a lipid A disaccharide + ATP = a lipid IVA + ADP + H(+)</text>
        <dbReference type="Rhea" id="RHEA:67840"/>
        <dbReference type="ChEBI" id="CHEBI:15378"/>
        <dbReference type="ChEBI" id="CHEBI:30616"/>
        <dbReference type="ChEBI" id="CHEBI:176343"/>
        <dbReference type="ChEBI" id="CHEBI:176425"/>
        <dbReference type="ChEBI" id="CHEBI:456216"/>
        <dbReference type="EC" id="2.7.1.130"/>
    </reaction>
</comment>
<keyword evidence="6 13" id="KW-0441">Lipid A biosynthesis</keyword>
<evidence type="ECO:0000256" key="2">
    <source>
        <dbReference type="ARBA" id="ARBA00004870"/>
    </source>
</evidence>
<dbReference type="InterPro" id="IPR003758">
    <property type="entry name" value="LpxK"/>
</dbReference>
<organism evidence="14 15">
    <name type="scientific">Mariprofundus ferrooxydans PV-1</name>
    <dbReference type="NCBI Taxonomy" id="314345"/>
    <lineage>
        <taxon>Bacteria</taxon>
        <taxon>Pseudomonadati</taxon>
        <taxon>Pseudomonadota</taxon>
        <taxon>Candidatius Mariprofundia</taxon>
        <taxon>Mariprofundales</taxon>
        <taxon>Mariprofundaceae</taxon>
        <taxon>Mariprofundus</taxon>
    </lineage>
</organism>
<dbReference type="GO" id="GO:0009245">
    <property type="term" value="P:lipid A biosynthetic process"/>
    <property type="evidence" value="ECO:0007669"/>
    <property type="project" value="UniProtKB-UniRule"/>
</dbReference>
<evidence type="ECO:0000256" key="7">
    <source>
        <dbReference type="ARBA" id="ARBA00022679"/>
    </source>
</evidence>
<evidence type="ECO:0000313" key="15">
    <source>
        <dbReference type="Proteomes" id="UP000005297"/>
    </source>
</evidence>
<dbReference type="FunCoup" id="Q0F3V1">
    <property type="interactions" value="243"/>
</dbReference>
<dbReference type="OrthoDB" id="5297728at2"/>
<sequence>MLYQQIERMWWSSRRKPNLLLRALAAVYAPLSRFEQQQRLKQVVTPPIPMISIGNITVGGSGKTPFVLWLAAELKQRGFNPVLLSRGDGANNQTPHLVSEYSKAHEVGDEAVLLFRLSGCPVIAGRDRIAGAGLAATYGDILILDDGFQYRQLQRVCDIVLVPAEGVGNGSLLPAGPLREPLSALGRADLVVRSGAGEFTPLSNKKEWSWSAHAGWVRDWNSRADILLEASRPIHVVTGIARPWRVLRDLNALGFEVADHSCFADHHEYSREDIQLLLETKKSIVTTAKDAVKLMPFWPQERPLWVLEQRAEAEAGLAESIVKVIEPGEARSLN</sequence>
<proteinExistence type="inferred from homology"/>
<comment type="similarity">
    <text evidence="13">Belongs to the LpxK family.</text>
</comment>
<evidence type="ECO:0000256" key="4">
    <source>
        <dbReference type="ARBA" id="ARBA00016436"/>
    </source>
</evidence>
<dbReference type="AlphaFoldDB" id="Q0F3V1"/>
<dbReference type="InterPro" id="IPR027417">
    <property type="entry name" value="P-loop_NTPase"/>
</dbReference>
<evidence type="ECO:0000256" key="6">
    <source>
        <dbReference type="ARBA" id="ARBA00022556"/>
    </source>
</evidence>
<keyword evidence="8 13" id="KW-0547">Nucleotide-binding</keyword>
<dbReference type="GO" id="GO:0005524">
    <property type="term" value="F:ATP binding"/>
    <property type="evidence" value="ECO:0007669"/>
    <property type="project" value="UniProtKB-UniRule"/>
</dbReference>
<comment type="pathway">
    <text evidence="2 13">Glycolipid biosynthesis; lipid IV(A) biosynthesis; lipid IV(A) from (3R)-3-hydroxytetradecanoyl-[acyl-carrier-protein] and UDP-N-acetyl-alpha-D-glucosamine: step 6/6.</text>
</comment>
<evidence type="ECO:0000256" key="13">
    <source>
        <dbReference type="HAMAP-Rule" id="MF_00409"/>
    </source>
</evidence>
<gene>
    <name evidence="13" type="primary">lpxK</name>
    <name evidence="14" type="ORF">SPV1_03448</name>
</gene>
<reference evidence="14 15" key="1">
    <citation type="submission" date="2006-09" db="EMBL/GenBank/DDBJ databases">
        <authorList>
            <person name="Emerson D."/>
            <person name="Ferriera S."/>
            <person name="Johnson J."/>
            <person name="Kravitz S."/>
            <person name="Halpern A."/>
            <person name="Remington K."/>
            <person name="Beeson K."/>
            <person name="Tran B."/>
            <person name="Rogers Y.-H."/>
            <person name="Friedman R."/>
            <person name="Venter J.C."/>
        </authorList>
    </citation>
    <scope>NUCLEOTIDE SEQUENCE [LARGE SCALE GENOMIC DNA]</scope>
    <source>
        <strain evidence="14 15">PV-1</strain>
    </source>
</reference>
<evidence type="ECO:0000256" key="9">
    <source>
        <dbReference type="ARBA" id="ARBA00022777"/>
    </source>
</evidence>
<comment type="caution">
    <text evidence="14">The sequence shown here is derived from an EMBL/GenBank/DDBJ whole genome shotgun (WGS) entry which is preliminary data.</text>
</comment>
<keyword evidence="7 13" id="KW-0808">Transferase</keyword>
<dbReference type="STRING" id="314344.AL013_12555"/>
<evidence type="ECO:0000256" key="3">
    <source>
        <dbReference type="ARBA" id="ARBA00012071"/>
    </source>
</evidence>
<dbReference type="GO" id="GO:0009244">
    <property type="term" value="P:lipopolysaccharide core region biosynthetic process"/>
    <property type="evidence" value="ECO:0007669"/>
    <property type="project" value="TreeGrafter"/>
</dbReference>
<keyword evidence="15" id="KW-1185">Reference proteome</keyword>
<name>Q0F3V1_9PROT</name>
<evidence type="ECO:0000256" key="1">
    <source>
        <dbReference type="ARBA" id="ARBA00002274"/>
    </source>
</evidence>
<dbReference type="GO" id="GO:0005886">
    <property type="term" value="C:plasma membrane"/>
    <property type="evidence" value="ECO:0007669"/>
    <property type="project" value="TreeGrafter"/>
</dbReference>
<keyword evidence="9 13" id="KW-0418">Kinase</keyword>
<dbReference type="RefSeq" id="WP_009850987.1">
    <property type="nucleotide sequence ID" value="NZ_DS022295.1"/>
</dbReference>
<evidence type="ECO:0000256" key="8">
    <source>
        <dbReference type="ARBA" id="ARBA00022741"/>
    </source>
</evidence>
<dbReference type="SUPFAM" id="SSF52540">
    <property type="entry name" value="P-loop containing nucleoside triphosphate hydrolases"/>
    <property type="match status" value="1"/>
</dbReference>
<dbReference type="HAMAP" id="MF_00409">
    <property type="entry name" value="LpxK"/>
    <property type="match status" value="1"/>
</dbReference>
<dbReference type="Pfam" id="PF02606">
    <property type="entry name" value="LpxK"/>
    <property type="match status" value="1"/>
</dbReference>
<dbReference type="EC" id="2.7.1.130" evidence="3 13"/>
<evidence type="ECO:0000256" key="5">
    <source>
        <dbReference type="ARBA" id="ARBA00022516"/>
    </source>
</evidence>
<evidence type="ECO:0000313" key="14">
    <source>
        <dbReference type="EMBL" id="EAU55840.1"/>
    </source>
</evidence>
<dbReference type="InParanoid" id="Q0F3V1"/>
<accession>Q0F3V1</accession>
<dbReference type="eggNOG" id="COG1663">
    <property type="taxonomic scope" value="Bacteria"/>
</dbReference>
<comment type="function">
    <text evidence="1 13">Transfers the gamma-phosphate of ATP to the 4'-position of a tetraacyldisaccharide 1-phosphate intermediate (termed DS-1-P) to form tetraacyldisaccharide 1,4'-bis-phosphate (lipid IVA).</text>
</comment>
<keyword evidence="11 13" id="KW-0443">Lipid metabolism</keyword>
<dbReference type="UniPathway" id="UPA00359">
    <property type="reaction ID" value="UER00482"/>
</dbReference>
<keyword evidence="5 13" id="KW-0444">Lipid biosynthesis</keyword>
<keyword evidence="10 13" id="KW-0067">ATP-binding</keyword>
<dbReference type="PANTHER" id="PTHR42724">
    <property type="entry name" value="TETRAACYLDISACCHARIDE 4'-KINASE"/>
    <property type="match status" value="1"/>
</dbReference>
<dbReference type="PANTHER" id="PTHR42724:SF1">
    <property type="entry name" value="TETRAACYLDISACCHARIDE 4'-KINASE, MITOCHONDRIAL-RELATED"/>
    <property type="match status" value="1"/>
</dbReference>
<dbReference type="Proteomes" id="UP000005297">
    <property type="component" value="Unassembled WGS sequence"/>
</dbReference>
<evidence type="ECO:0000256" key="12">
    <source>
        <dbReference type="ARBA" id="ARBA00029757"/>
    </source>
</evidence>
<evidence type="ECO:0000256" key="10">
    <source>
        <dbReference type="ARBA" id="ARBA00022840"/>
    </source>
</evidence>
<feature type="binding site" evidence="13">
    <location>
        <begin position="57"/>
        <end position="64"/>
    </location>
    <ligand>
        <name>ATP</name>
        <dbReference type="ChEBI" id="CHEBI:30616"/>
    </ligand>
</feature>
<evidence type="ECO:0000256" key="11">
    <source>
        <dbReference type="ARBA" id="ARBA00023098"/>
    </source>
</evidence>
<protein>
    <recommendedName>
        <fullName evidence="4 13">Tetraacyldisaccharide 4'-kinase</fullName>
        <ecNumber evidence="3 13">2.7.1.130</ecNumber>
    </recommendedName>
    <alternativeName>
        <fullName evidence="12 13">Lipid A 4'-kinase</fullName>
    </alternativeName>
</protein>
<dbReference type="EMBL" id="AATS01000001">
    <property type="protein sequence ID" value="EAU55840.1"/>
    <property type="molecule type" value="Genomic_DNA"/>
</dbReference>